<keyword evidence="2" id="KW-0378">Hydrolase</keyword>
<evidence type="ECO:0000313" key="4">
    <source>
        <dbReference type="EMBL" id="SEV83944.1"/>
    </source>
</evidence>
<dbReference type="EMBL" id="FOIT01000001">
    <property type="protein sequence ID" value="SEV83944.1"/>
    <property type="molecule type" value="Genomic_DNA"/>
</dbReference>
<dbReference type="Proteomes" id="UP000243605">
    <property type="component" value="Unassembled WGS sequence"/>
</dbReference>
<name>A0A662Z0Y3_9STAP</name>
<dbReference type="GO" id="GO:0016787">
    <property type="term" value="F:hydrolase activity"/>
    <property type="evidence" value="ECO:0007669"/>
    <property type="project" value="UniProtKB-KW"/>
</dbReference>
<dbReference type="CDD" id="cd03424">
    <property type="entry name" value="NUDIX_ADPRase_Nudt5_UGPPase_Nudt14"/>
    <property type="match status" value="1"/>
</dbReference>
<dbReference type="GO" id="GO:0006753">
    <property type="term" value="P:nucleoside phosphate metabolic process"/>
    <property type="evidence" value="ECO:0007669"/>
    <property type="project" value="TreeGrafter"/>
</dbReference>
<feature type="domain" description="Nudix hydrolase" evidence="3">
    <location>
        <begin position="40"/>
        <end position="168"/>
    </location>
</feature>
<evidence type="ECO:0000256" key="1">
    <source>
        <dbReference type="ARBA" id="ARBA00001946"/>
    </source>
</evidence>
<accession>A0A662Z0Y3</accession>
<keyword evidence="5" id="KW-1185">Reference proteome</keyword>
<dbReference type="SUPFAM" id="SSF55811">
    <property type="entry name" value="Nudix"/>
    <property type="match status" value="1"/>
</dbReference>
<gene>
    <name evidence="4" type="ORF">SAMN05192557_0385</name>
</gene>
<evidence type="ECO:0000259" key="3">
    <source>
        <dbReference type="PROSITE" id="PS51462"/>
    </source>
</evidence>
<dbReference type="PANTHER" id="PTHR11839:SF18">
    <property type="entry name" value="NUDIX HYDROLASE DOMAIN-CONTAINING PROTEIN"/>
    <property type="match status" value="1"/>
</dbReference>
<dbReference type="GO" id="GO:0005829">
    <property type="term" value="C:cytosol"/>
    <property type="evidence" value="ECO:0007669"/>
    <property type="project" value="TreeGrafter"/>
</dbReference>
<dbReference type="Gene3D" id="3.90.79.10">
    <property type="entry name" value="Nucleoside Triphosphate Pyrophosphohydrolase"/>
    <property type="match status" value="1"/>
</dbReference>
<sequence length="176" mass="19912">MDELYEQLVEQNIVFDGNVIRVENNKVRLPNGKEASREVVYHRGAVCVIAVVDDYMYFVKQFRVAPNETLLEVPAGKIEVDEAPKVTVVKELKEEIGGVCSDVSNVHQFYVSPGFSDELVYLYVAHDVKLEEQALEEDEFLEIEKVHVNDLPALLQSGRVRDAKTIIAIQHVLLNS</sequence>
<dbReference type="Pfam" id="PF00293">
    <property type="entry name" value="NUDIX"/>
    <property type="match status" value="1"/>
</dbReference>
<evidence type="ECO:0000256" key="2">
    <source>
        <dbReference type="ARBA" id="ARBA00022801"/>
    </source>
</evidence>
<dbReference type="PROSITE" id="PS51462">
    <property type="entry name" value="NUDIX"/>
    <property type="match status" value="1"/>
</dbReference>
<evidence type="ECO:0000313" key="5">
    <source>
        <dbReference type="Proteomes" id="UP000243605"/>
    </source>
</evidence>
<proteinExistence type="predicted"/>
<reference evidence="4 5" key="1">
    <citation type="submission" date="2016-10" db="EMBL/GenBank/DDBJ databases">
        <authorList>
            <person name="Varghese N."/>
            <person name="Submissions S."/>
        </authorList>
    </citation>
    <scope>NUCLEOTIDE SEQUENCE [LARGE SCALE GENOMIC DNA]</scope>
    <source>
        <strain evidence="4 5">IBRC-M10081</strain>
    </source>
</reference>
<dbReference type="OrthoDB" id="9806150at2"/>
<dbReference type="AlphaFoldDB" id="A0A662Z0Y3"/>
<protein>
    <submittedName>
        <fullName evidence="4">ADP-ribose pyrophosphatase</fullName>
    </submittedName>
</protein>
<dbReference type="GO" id="GO:0019693">
    <property type="term" value="P:ribose phosphate metabolic process"/>
    <property type="evidence" value="ECO:0007669"/>
    <property type="project" value="TreeGrafter"/>
</dbReference>
<dbReference type="InterPro" id="IPR015797">
    <property type="entry name" value="NUDIX_hydrolase-like_dom_sf"/>
</dbReference>
<dbReference type="PANTHER" id="PTHR11839">
    <property type="entry name" value="UDP/ADP-SUGAR PYROPHOSPHATASE"/>
    <property type="match status" value="1"/>
</dbReference>
<dbReference type="InterPro" id="IPR000086">
    <property type="entry name" value="NUDIX_hydrolase_dom"/>
</dbReference>
<dbReference type="FunFam" id="3.90.79.10:FF:000024">
    <property type="entry name" value="ADP-ribose pyrophosphatase"/>
    <property type="match status" value="1"/>
</dbReference>
<comment type="cofactor">
    <cofactor evidence="1">
        <name>Mg(2+)</name>
        <dbReference type="ChEBI" id="CHEBI:18420"/>
    </cofactor>
</comment>
<dbReference type="RefSeq" id="WP_091473375.1">
    <property type="nucleotide sequence ID" value="NZ_FOIT01000001.1"/>
</dbReference>
<organism evidence="4 5">
    <name type="scientific">Aliicoccus persicus</name>
    <dbReference type="NCBI Taxonomy" id="930138"/>
    <lineage>
        <taxon>Bacteria</taxon>
        <taxon>Bacillati</taxon>
        <taxon>Bacillota</taxon>
        <taxon>Bacilli</taxon>
        <taxon>Bacillales</taxon>
        <taxon>Staphylococcaceae</taxon>
        <taxon>Aliicoccus</taxon>
    </lineage>
</organism>